<reference evidence="2 3" key="1">
    <citation type="submission" date="2020-07" db="EMBL/GenBank/DDBJ databases">
        <title>Spirosoma foliorum sp. nov., isolated from the leaves on the Nejang mountain Korea, Republic of.</title>
        <authorList>
            <person name="Ho H."/>
            <person name="Lee Y.-J."/>
            <person name="Nurcahyanto D.-A."/>
            <person name="Kim S.-G."/>
        </authorList>
    </citation>
    <scope>NUCLEOTIDE SEQUENCE [LARGE SCALE GENOMIC DNA]</scope>
    <source>
        <strain evidence="2 3">PL0136</strain>
    </source>
</reference>
<dbReference type="PROSITE" id="PS50835">
    <property type="entry name" value="IG_LIKE"/>
    <property type="match status" value="1"/>
</dbReference>
<dbReference type="SMART" id="SM00135">
    <property type="entry name" value="LY"/>
    <property type="match status" value="3"/>
</dbReference>
<dbReference type="InterPro" id="IPR059226">
    <property type="entry name" value="Choice_anch_Q_dom"/>
</dbReference>
<organism evidence="2 3">
    <name type="scientific">Spirosoma foliorum</name>
    <dbReference type="NCBI Taxonomy" id="2710596"/>
    <lineage>
        <taxon>Bacteria</taxon>
        <taxon>Pseudomonadati</taxon>
        <taxon>Bacteroidota</taxon>
        <taxon>Cytophagia</taxon>
        <taxon>Cytophagales</taxon>
        <taxon>Cytophagaceae</taxon>
        <taxon>Spirosoma</taxon>
    </lineage>
</organism>
<dbReference type="InterPro" id="IPR013783">
    <property type="entry name" value="Ig-like_fold"/>
</dbReference>
<dbReference type="RefSeq" id="WP_182460954.1">
    <property type="nucleotide sequence ID" value="NZ_CP059732.1"/>
</dbReference>
<dbReference type="NCBIfam" id="NF041518">
    <property type="entry name" value="choice_anch_Q"/>
    <property type="match status" value="1"/>
</dbReference>
<dbReference type="GO" id="GO:0016020">
    <property type="term" value="C:membrane"/>
    <property type="evidence" value="ECO:0007669"/>
    <property type="project" value="InterPro"/>
</dbReference>
<dbReference type="Gene3D" id="2.120.10.30">
    <property type="entry name" value="TolB, C-terminal domain"/>
    <property type="match status" value="2"/>
</dbReference>
<proteinExistence type="predicted"/>
<dbReference type="EMBL" id="CP059732">
    <property type="protein sequence ID" value="QMW03697.1"/>
    <property type="molecule type" value="Genomic_DNA"/>
</dbReference>
<dbReference type="InterPro" id="IPR011042">
    <property type="entry name" value="6-blade_b-propeller_TolB-like"/>
</dbReference>
<keyword evidence="3" id="KW-1185">Reference proteome</keyword>
<dbReference type="SUPFAM" id="SSF63825">
    <property type="entry name" value="YWTD domain"/>
    <property type="match status" value="1"/>
</dbReference>
<dbReference type="InterPro" id="IPR011050">
    <property type="entry name" value="Pectin_lyase_fold/virulence"/>
</dbReference>
<dbReference type="InterPro" id="IPR006626">
    <property type="entry name" value="PbH1"/>
</dbReference>
<sequence length="1405" mass="141061">MNTLYSSQPVGSFQSSQIRTFFRRVSLLVWLFCLATTVNGQLYYVLNDGSASTRNDQFKKRAADGSSDSFIIDNFADSPGSIAIDRTNKKAFIIENRVTTSSRIYAINLTAATSTTFLTSTSIVTGLAVDNVNNRLYYTASDGLASSQNDYLRRINLDGTGDAAVGSGFAYSAGNIALDLANNRAFVADRRFGSSQIYSVNLSTGASSTFLIPTPPASTTVTVRGMAVDAANNYLYYAVSDNDANRADDALWRINLDGTGNTQLSTGNVYSMGDIALDKTNNRVYISDLLATAPRVAYLNLNNNATATFLTPLNTSQVTGISFDAPSCPTSFIVNNLGDGTDANPGDGVCATSGGVCTLRAAMQEANALTSCPGSLSISFSVTGTINTTSILPTIARDLVITGPGASQLTVNASGSPHQLFNGSGTITIANLAITNGSGGDGAAITVNSGSSLTVAGCALINNTAEYGAHIYAVQSSVWIQNSAITGNTATGGGGVTIDRATLTLINSTIANNDLGIFAFGSPSINLLNVTLANTSNGIVSQSGTPTITVKNSILANGAPAFATLGGSSQTITSQGNNLCTDASLTPTASGDLVNTNPLLATLGYYGGSTLTRALLPGSPAINAGTSTGAPTTDQRGVARSGNTDIGAFESRGFSMAITGGNNQSTVVNTAFTNPLVVSVSSANSEPVAGGIVTYTGPGSGASINPVSGTASIAGTTASASVTANATSGGSYNVTASANGASSSVNFALTNTALAPSFTTMPTSKTVCSTSGTTFIVAASNATSYQWRVNTGSGFTNLSNGTPYSGVTSTTLTISNVAGLNGYQYQCVATGAGSTTSSSATLTVPPTPNATITYADSPFCKTDGVGTVTQTGTSGGTYTASPTGLSINASTGQITPASSTTGIYTVTYSMTASGGCPQVTTTTSVTINGSPTAILSNNGPLSCTLTTVTLTASGGNSYTFVNSIGTVLAGTGNTRQITTPGTYSVTVANSSGCVSTTSTTVSSNTASITVSNPTITTGTTGISFTQSFTATGGVAPRSFTLAGGTLPSGISLVSGTGVLSGTPVQSGTFPITVRATDANGCSGTGATYTLEINNPTPTLNNLSASSATLCVGSPVTFTATVGNISGSYTYTLANGTSTTLTGTATSTTFSQSLITTGSGVQTFTLTVASSGQTTTATTTLTVNTLPSLSVTPTSATLTNASPTTTLTATGTGNFLWSTGQSSSIISVTASGLYSVTLTNASGCSSTASVPVTGSDLTINLDLPQANFAASGTASVGNFVVNVFEVGGLPTSSGNVRITISAPVGYTLSFPPSLTSIQVSGGSLTPINNAQWTVSTNLANRQLTLTMASGAFIGAGGESSLGFSMTRTSANSGSVSNITVNVADDLTMTYDGNLANNVYARIISGL</sequence>
<dbReference type="SUPFAM" id="SSF51126">
    <property type="entry name" value="Pectin lyase-like"/>
    <property type="match status" value="1"/>
</dbReference>
<accession>A0A7G5GXV5</accession>
<dbReference type="InterPro" id="IPR000033">
    <property type="entry name" value="LDLR_classB_rpt"/>
</dbReference>
<dbReference type="SMART" id="SM00710">
    <property type="entry name" value="PbH1"/>
    <property type="match status" value="6"/>
</dbReference>
<name>A0A7G5GXV5_9BACT</name>
<feature type="domain" description="Ig-like" evidence="1">
    <location>
        <begin position="768"/>
        <end position="843"/>
    </location>
</feature>
<dbReference type="InterPro" id="IPR007110">
    <property type="entry name" value="Ig-like_dom"/>
</dbReference>
<dbReference type="GO" id="GO:0005509">
    <property type="term" value="F:calcium ion binding"/>
    <property type="evidence" value="ECO:0007669"/>
    <property type="project" value="InterPro"/>
</dbReference>
<evidence type="ECO:0000313" key="2">
    <source>
        <dbReference type="EMBL" id="QMW03697.1"/>
    </source>
</evidence>
<evidence type="ECO:0000259" key="1">
    <source>
        <dbReference type="PROSITE" id="PS50835"/>
    </source>
</evidence>
<dbReference type="Pfam" id="PF05345">
    <property type="entry name" value="He_PIG"/>
    <property type="match status" value="1"/>
</dbReference>
<dbReference type="SUPFAM" id="SSF49313">
    <property type="entry name" value="Cadherin-like"/>
    <property type="match status" value="1"/>
</dbReference>
<dbReference type="KEGG" id="sfol:H3H32_01705"/>
<evidence type="ECO:0000313" key="3">
    <source>
        <dbReference type="Proteomes" id="UP000515369"/>
    </source>
</evidence>
<dbReference type="InterPro" id="IPR015919">
    <property type="entry name" value="Cadherin-like_sf"/>
</dbReference>
<dbReference type="SUPFAM" id="SSF48726">
    <property type="entry name" value="Immunoglobulin"/>
    <property type="match status" value="1"/>
</dbReference>
<dbReference type="Proteomes" id="UP000515369">
    <property type="component" value="Chromosome"/>
</dbReference>
<dbReference type="InterPro" id="IPR036179">
    <property type="entry name" value="Ig-like_dom_sf"/>
</dbReference>
<gene>
    <name evidence="2" type="ORF">H3H32_01705</name>
</gene>
<protein>
    <recommendedName>
        <fullName evidence="1">Ig-like domain-containing protein</fullName>
    </recommendedName>
</protein>
<dbReference type="Gene3D" id="2.60.40.10">
    <property type="entry name" value="Immunoglobulins"/>
    <property type="match status" value="2"/>
</dbReference>